<accession>A0A1H0H7Z8</accession>
<proteinExistence type="predicted"/>
<reference evidence="2" key="1">
    <citation type="submission" date="2016-10" db="EMBL/GenBank/DDBJ databases">
        <authorList>
            <person name="Varghese N."/>
            <person name="Submissions S."/>
        </authorList>
    </citation>
    <scope>NUCLEOTIDE SEQUENCE [LARGE SCALE GENOMIC DNA]</scope>
    <source>
        <strain evidence="2">BL47</strain>
    </source>
</reference>
<keyword evidence="2" id="KW-1185">Reference proteome</keyword>
<dbReference type="EMBL" id="FNHS01000015">
    <property type="protein sequence ID" value="SDO15289.1"/>
    <property type="molecule type" value="Genomic_DNA"/>
</dbReference>
<name>A0A1H0H7Z8_9HYPH</name>
<organism evidence="1 2">
    <name type="scientific">Methylobacterium phyllostachyos</name>
    <dbReference type="NCBI Taxonomy" id="582672"/>
    <lineage>
        <taxon>Bacteria</taxon>
        <taxon>Pseudomonadati</taxon>
        <taxon>Pseudomonadota</taxon>
        <taxon>Alphaproteobacteria</taxon>
        <taxon>Hyphomicrobiales</taxon>
        <taxon>Methylobacteriaceae</taxon>
        <taxon>Methylobacterium</taxon>
    </lineage>
</organism>
<evidence type="ECO:0000313" key="2">
    <source>
        <dbReference type="Proteomes" id="UP000198704"/>
    </source>
</evidence>
<evidence type="ECO:0000313" key="1">
    <source>
        <dbReference type="EMBL" id="SDO15289.1"/>
    </source>
</evidence>
<gene>
    <name evidence="1" type="ORF">SAMN05216360_115135</name>
</gene>
<dbReference type="RefSeq" id="WP_143012296.1">
    <property type="nucleotide sequence ID" value="NZ_FNHS01000015.1"/>
</dbReference>
<protein>
    <submittedName>
        <fullName evidence="1">Uncharacterized protein</fullName>
    </submittedName>
</protein>
<dbReference type="STRING" id="582672.SAMN05216360_115135"/>
<dbReference type="OrthoDB" id="7990014at2"/>
<dbReference type="AlphaFoldDB" id="A0A1H0H7Z8"/>
<sequence length="217" mass="23562">MVGEAAMPSHDRDLALNYAIAEVRLSLAFIALRFLEIKAGFRQDQPRGCDGRWCGGSGSVVVTQKDQTGDPRVDGKTEEILDVLKEVIESSDSGRGALYGIEIHAKVAARLRELDLPGIGKHGIEQSFSAGDLVRYGLDGSVRTDVILRDGRTAAAPIRAIWDIKTGNARLTPARTRELREAAGVDDSVPVIEIHVSRGISVKNFHRLMVTLKVVVP</sequence>
<dbReference type="Proteomes" id="UP000198704">
    <property type="component" value="Unassembled WGS sequence"/>
</dbReference>